<evidence type="ECO:0000256" key="4">
    <source>
        <dbReference type="ARBA" id="ARBA00022692"/>
    </source>
</evidence>
<evidence type="ECO:0000256" key="7">
    <source>
        <dbReference type="ARBA" id="ARBA00022989"/>
    </source>
</evidence>
<dbReference type="PRINTS" id="PR00019">
    <property type="entry name" value="LEURICHRPT"/>
</dbReference>
<comment type="caution">
    <text evidence="10">The sequence shown here is derived from an EMBL/GenBank/DDBJ whole genome shotgun (WGS) entry which is preliminary data.</text>
</comment>
<dbReference type="Pfam" id="PF00560">
    <property type="entry name" value="LRR_1"/>
    <property type="match status" value="1"/>
</dbReference>
<dbReference type="GO" id="GO:0016020">
    <property type="term" value="C:membrane"/>
    <property type="evidence" value="ECO:0007669"/>
    <property type="project" value="UniProtKB-SubCell"/>
</dbReference>
<dbReference type="PANTHER" id="PTHR48063">
    <property type="entry name" value="LRR RECEPTOR-LIKE KINASE"/>
    <property type="match status" value="1"/>
</dbReference>
<evidence type="ECO:0000256" key="1">
    <source>
        <dbReference type="ARBA" id="ARBA00004479"/>
    </source>
</evidence>
<keyword evidence="3" id="KW-0433">Leucine-rich repeat</keyword>
<dbReference type="Proteomes" id="UP000826271">
    <property type="component" value="Unassembled WGS sequence"/>
</dbReference>
<dbReference type="FunFam" id="3.80.10.10:FF:000111">
    <property type="entry name" value="LRR receptor-like serine/threonine-protein kinase ERECTA"/>
    <property type="match status" value="1"/>
</dbReference>
<dbReference type="SUPFAM" id="SSF52058">
    <property type="entry name" value="L domain-like"/>
    <property type="match status" value="1"/>
</dbReference>
<keyword evidence="5" id="KW-0732">Signal</keyword>
<evidence type="ECO:0000256" key="3">
    <source>
        <dbReference type="ARBA" id="ARBA00022614"/>
    </source>
</evidence>
<evidence type="ECO:0008006" key="12">
    <source>
        <dbReference type="Google" id="ProtNLM"/>
    </source>
</evidence>
<evidence type="ECO:0000256" key="9">
    <source>
        <dbReference type="ARBA" id="ARBA00023180"/>
    </source>
</evidence>
<organism evidence="10 11">
    <name type="scientific">Buddleja alternifolia</name>
    <dbReference type="NCBI Taxonomy" id="168488"/>
    <lineage>
        <taxon>Eukaryota</taxon>
        <taxon>Viridiplantae</taxon>
        <taxon>Streptophyta</taxon>
        <taxon>Embryophyta</taxon>
        <taxon>Tracheophyta</taxon>
        <taxon>Spermatophyta</taxon>
        <taxon>Magnoliopsida</taxon>
        <taxon>eudicotyledons</taxon>
        <taxon>Gunneridae</taxon>
        <taxon>Pentapetalae</taxon>
        <taxon>asterids</taxon>
        <taxon>lamiids</taxon>
        <taxon>Lamiales</taxon>
        <taxon>Scrophulariaceae</taxon>
        <taxon>Buddlejeae</taxon>
        <taxon>Buddleja</taxon>
    </lineage>
</organism>
<keyword evidence="4" id="KW-0812">Transmembrane</keyword>
<comment type="similarity">
    <text evidence="2">Belongs to the RLP family.</text>
</comment>
<gene>
    <name evidence="10" type="ORF">BUALT_Bualt03G0151500</name>
</gene>
<dbReference type="InterPro" id="IPR032675">
    <property type="entry name" value="LRR_dom_sf"/>
</dbReference>
<dbReference type="AlphaFoldDB" id="A0AAV6XY85"/>
<evidence type="ECO:0000256" key="8">
    <source>
        <dbReference type="ARBA" id="ARBA00023136"/>
    </source>
</evidence>
<dbReference type="Gene3D" id="3.80.10.10">
    <property type="entry name" value="Ribonuclease Inhibitor"/>
    <property type="match status" value="1"/>
</dbReference>
<evidence type="ECO:0000256" key="6">
    <source>
        <dbReference type="ARBA" id="ARBA00022737"/>
    </source>
</evidence>
<comment type="subcellular location">
    <subcellularLocation>
        <location evidence="1">Membrane</location>
        <topology evidence="1">Single-pass type I membrane protein</topology>
    </subcellularLocation>
</comment>
<proteinExistence type="inferred from homology"/>
<dbReference type="InterPro" id="IPR046956">
    <property type="entry name" value="RLP23-like"/>
</dbReference>
<protein>
    <recommendedName>
        <fullName evidence="12">Chaoptin</fullName>
    </recommendedName>
</protein>
<keyword evidence="9" id="KW-0325">Glycoprotein</keyword>
<keyword evidence="7" id="KW-1133">Transmembrane helix</keyword>
<evidence type="ECO:0000256" key="2">
    <source>
        <dbReference type="ARBA" id="ARBA00009592"/>
    </source>
</evidence>
<keyword evidence="8" id="KW-0472">Membrane</keyword>
<sequence>MWKGVESEYKRILGLVKFIDLSSNKLTGEIPNEITSLVGLVSLNLSRNFITGSIPPQIGRLHLLDYLDLSRNKLSGVIPRSLAQLNYIGVLDLSYNNLSGRIPSSTQLQSFNVSAYTGNSGLCGPPVTENCLEDKVILNPEVTDNEEDTFITPVTFLPLSLILCSGSREGRGSSPLASYKRLELFLSASYDFKTLMLSPEHYLHKLSEIV</sequence>
<evidence type="ECO:0000313" key="11">
    <source>
        <dbReference type="Proteomes" id="UP000826271"/>
    </source>
</evidence>
<reference evidence="10" key="1">
    <citation type="submission" date="2019-10" db="EMBL/GenBank/DDBJ databases">
        <authorList>
            <person name="Zhang R."/>
            <person name="Pan Y."/>
            <person name="Wang J."/>
            <person name="Ma R."/>
            <person name="Yu S."/>
        </authorList>
    </citation>
    <scope>NUCLEOTIDE SEQUENCE</scope>
    <source>
        <strain evidence="10">LA-IB0</strain>
        <tissue evidence="10">Leaf</tissue>
    </source>
</reference>
<dbReference type="EMBL" id="WHWC01000003">
    <property type="protein sequence ID" value="KAG8386465.1"/>
    <property type="molecule type" value="Genomic_DNA"/>
</dbReference>
<keyword evidence="11" id="KW-1185">Reference proteome</keyword>
<name>A0AAV6XY85_9LAMI</name>
<accession>A0AAV6XY85</accession>
<evidence type="ECO:0000313" key="10">
    <source>
        <dbReference type="EMBL" id="KAG8386465.1"/>
    </source>
</evidence>
<evidence type="ECO:0000256" key="5">
    <source>
        <dbReference type="ARBA" id="ARBA00022729"/>
    </source>
</evidence>
<dbReference type="InterPro" id="IPR001611">
    <property type="entry name" value="Leu-rich_rpt"/>
</dbReference>
<dbReference type="PANTHER" id="PTHR48063:SF101">
    <property type="entry name" value="LRR RECEPTOR-LIKE SERINE_THREONINE-PROTEIN KINASE FLS2"/>
    <property type="match status" value="1"/>
</dbReference>
<dbReference type="Pfam" id="PF13855">
    <property type="entry name" value="LRR_8"/>
    <property type="match status" value="1"/>
</dbReference>
<keyword evidence="6" id="KW-0677">Repeat</keyword>